<accession>A0AC35TV40</accession>
<dbReference type="WBParaSite" id="RSKR_0000441200.1">
    <property type="protein sequence ID" value="RSKR_0000441200.1"/>
    <property type="gene ID" value="RSKR_0000441200"/>
</dbReference>
<evidence type="ECO:0000313" key="1">
    <source>
        <dbReference type="Proteomes" id="UP000095286"/>
    </source>
</evidence>
<dbReference type="Proteomes" id="UP000095286">
    <property type="component" value="Unplaced"/>
</dbReference>
<name>A0AC35TV40_9BILA</name>
<organism evidence="1 2">
    <name type="scientific">Rhabditophanes sp. KR3021</name>
    <dbReference type="NCBI Taxonomy" id="114890"/>
    <lineage>
        <taxon>Eukaryota</taxon>
        <taxon>Metazoa</taxon>
        <taxon>Ecdysozoa</taxon>
        <taxon>Nematoda</taxon>
        <taxon>Chromadorea</taxon>
        <taxon>Rhabditida</taxon>
        <taxon>Tylenchina</taxon>
        <taxon>Panagrolaimomorpha</taxon>
        <taxon>Strongyloidoidea</taxon>
        <taxon>Alloionematidae</taxon>
        <taxon>Rhabditophanes</taxon>
    </lineage>
</organism>
<proteinExistence type="predicted"/>
<protein>
    <submittedName>
        <fullName evidence="2">Transmembrane protein</fullName>
    </submittedName>
</protein>
<evidence type="ECO:0000313" key="2">
    <source>
        <dbReference type="WBParaSite" id="RSKR_0000441200.1"/>
    </source>
</evidence>
<sequence length="93" mass="10357">MAARDEEALNTIWIEALILLIGQCLCVGIPCLVAFILGFTQSAGTHLRFEQFRSVLLVIVVAVECYMIWKYPSHFTIANKADALLNFVVGERA</sequence>
<reference evidence="2" key="1">
    <citation type="submission" date="2016-11" db="UniProtKB">
        <authorList>
            <consortium name="WormBaseParasite"/>
        </authorList>
    </citation>
    <scope>IDENTIFICATION</scope>
    <source>
        <strain evidence="2">KR3021</strain>
    </source>
</reference>